<dbReference type="OrthoDB" id="9948238at2"/>
<feature type="domain" description="Aldehyde dehydrogenase" evidence="2">
    <location>
        <begin position="24"/>
        <end position="89"/>
    </location>
</feature>
<dbReference type="Gene3D" id="3.40.605.10">
    <property type="entry name" value="Aldehyde Dehydrogenase, Chain A, domain 1"/>
    <property type="match status" value="1"/>
</dbReference>
<evidence type="ECO:0000256" key="1">
    <source>
        <dbReference type="ARBA" id="ARBA00023002"/>
    </source>
</evidence>
<feature type="non-terminal residue" evidence="3">
    <location>
        <position position="89"/>
    </location>
</feature>
<keyword evidence="1" id="KW-0560">Oxidoreductase</keyword>
<dbReference type="InterPro" id="IPR015590">
    <property type="entry name" value="Aldehyde_DH_dom"/>
</dbReference>
<reference evidence="3 4" key="1">
    <citation type="submission" date="2018-09" db="EMBL/GenBank/DDBJ databases">
        <authorList>
            <person name="Zhu H."/>
        </authorList>
    </citation>
    <scope>NUCLEOTIDE SEQUENCE [LARGE SCALE GENOMIC DNA]</scope>
    <source>
        <strain evidence="3 4">K1S02-61</strain>
    </source>
</reference>
<accession>A0A418XAM8</accession>
<dbReference type="GO" id="GO:0016491">
    <property type="term" value="F:oxidoreductase activity"/>
    <property type="evidence" value="ECO:0007669"/>
    <property type="project" value="UniProtKB-KW"/>
</dbReference>
<sequence>MYDFDPNAVRIPNGHFIGGRLIEETGNTLIVRRPSDNAICAELPIANADTVDQAVQDAMHAYQTTDWATGTPRARARLLRHWADLIEAN</sequence>
<dbReference type="AlphaFoldDB" id="A0A418XAM8"/>
<evidence type="ECO:0000313" key="4">
    <source>
        <dbReference type="Proteomes" id="UP000284006"/>
    </source>
</evidence>
<name>A0A418XAM8_9BURK</name>
<dbReference type="InterPro" id="IPR016162">
    <property type="entry name" value="Ald_DH_N"/>
</dbReference>
<gene>
    <name evidence="3" type="ORF">D3872_22395</name>
</gene>
<dbReference type="Pfam" id="PF00171">
    <property type="entry name" value="Aldedh"/>
    <property type="match status" value="1"/>
</dbReference>
<evidence type="ECO:0000313" key="3">
    <source>
        <dbReference type="EMBL" id="RJG09511.1"/>
    </source>
</evidence>
<comment type="caution">
    <text evidence="3">The sequence shown here is derived from an EMBL/GenBank/DDBJ whole genome shotgun (WGS) entry which is preliminary data.</text>
</comment>
<dbReference type="EMBL" id="QYUP01000170">
    <property type="protein sequence ID" value="RJG09511.1"/>
    <property type="molecule type" value="Genomic_DNA"/>
</dbReference>
<organism evidence="3 4">
    <name type="scientific">Massilia cavernae</name>
    <dbReference type="NCBI Taxonomy" id="2320864"/>
    <lineage>
        <taxon>Bacteria</taxon>
        <taxon>Pseudomonadati</taxon>
        <taxon>Pseudomonadota</taxon>
        <taxon>Betaproteobacteria</taxon>
        <taxon>Burkholderiales</taxon>
        <taxon>Oxalobacteraceae</taxon>
        <taxon>Telluria group</taxon>
        <taxon>Massilia</taxon>
    </lineage>
</organism>
<dbReference type="InterPro" id="IPR016161">
    <property type="entry name" value="Ald_DH/histidinol_DH"/>
</dbReference>
<dbReference type="SUPFAM" id="SSF53720">
    <property type="entry name" value="ALDH-like"/>
    <property type="match status" value="1"/>
</dbReference>
<evidence type="ECO:0000259" key="2">
    <source>
        <dbReference type="Pfam" id="PF00171"/>
    </source>
</evidence>
<dbReference type="RefSeq" id="WP_119812855.1">
    <property type="nucleotide sequence ID" value="NZ_QYUP01000170.1"/>
</dbReference>
<protein>
    <submittedName>
        <fullName evidence="3">Aldehyde dehydrogenase family protein</fullName>
    </submittedName>
</protein>
<dbReference type="Proteomes" id="UP000284006">
    <property type="component" value="Unassembled WGS sequence"/>
</dbReference>
<keyword evidence="4" id="KW-1185">Reference proteome</keyword>
<proteinExistence type="predicted"/>